<feature type="compositionally biased region" description="Low complexity" evidence="1">
    <location>
        <begin position="134"/>
        <end position="156"/>
    </location>
</feature>
<dbReference type="EMBL" id="KV918767">
    <property type="protein sequence ID" value="OSX80920.1"/>
    <property type="molecule type" value="Genomic_DNA"/>
</dbReference>
<feature type="compositionally biased region" description="Polar residues" evidence="1">
    <location>
        <begin position="1"/>
        <end position="20"/>
    </location>
</feature>
<dbReference type="Proteomes" id="UP000218209">
    <property type="component" value="Unassembled WGS sequence"/>
</dbReference>
<gene>
    <name evidence="2" type="ORF">BU14_0031s0090</name>
</gene>
<evidence type="ECO:0000256" key="1">
    <source>
        <dbReference type="SAM" id="MobiDB-lite"/>
    </source>
</evidence>
<reference evidence="2 3" key="1">
    <citation type="submission" date="2017-03" db="EMBL/GenBank/DDBJ databases">
        <title>WGS assembly of Porphyra umbilicalis.</title>
        <authorList>
            <person name="Brawley S.H."/>
            <person name="Blouin N.A."/>
            <person name="Ficko-Blean E."/>
            <person name="Wheeler G.L."/>
            <person name="Lohr M."/>
            <person name="Goodson H.V."/>
            <person name="Jenkins J.W."/>
            <person name="Blaby-Haas C.E."/>
            <person name="Helliwell K.E."/>
            <person name="Chan C."/>
            <person name="Marriage T."/>
            <person name="Bhattacharya D."/>
            <person name="Klein A.S."/>
            <person name="Badis Y."/>
            <person name="Brodie J."/>
            <person name="Cao Y."/>
            <person name="Collen J."/>
            <person name="Dittami S.M."/>
            <person name="Gachon C.M."/>
            <person name="Green B.R."/>
            <person name="Karpowicz S."/>
            <person name="Kim J.W."/>
            <person name="Kudahl U."/>
            <person name="Lin S."/>
            <person name="Michel G."/>
            <person name="Mittag M."/>
            <person name="Olson B.J."/>
            <person name="Pangilinan J."/>
            <person name="Peng Y."/>
            <person name="Qiu H."/>
            <person name="Shu S."/>
            <person name="Singer J.T."/>
            <person name="Smith A.G."/>
            <person name="Sprecher B.N."/>
            <person name="Wagner V."/>
            <person name="Wang W."/>
            <person name="Wang Z.-Y."/>
            <person name="Yan J."/>
            <person name="Yarish C."/>
            <person name="Zoeuner-Riek S."/>
            <person name="Zhuang Y."/>
            <person name="Zou Y."/>
            <person name="Lindquist E.A."/>
            <person name="Grimwood J."/>
            <person name="Barry K."/>
            <person name="Rokhsar D.S."/>
            <person name="Schmutz J."/>
            <person name="Stiller J.W."/>
            <person name="Grossman A.R."/>
            <person name="Prochnik S.E."/>
        </authorList>
    </citation>
    <scope>NUCLEOTIDE SEQUENCE [LARGE SCALE GENOMIC DNA]</scope>
    <source>
        <strain evidence="2">4086291</strain>
    </source>
</reference>
<accession>A0A1X6PJA8</accession>
<feature type="region of interest" description="Disordered" evidence="1">
    <location>
        <begin position="116"/>
        <end position="188"/>
    </location>
</feature>
<organism evidence="2 3">
    <name type="scientific">Porphyra umbilicalis</name>
    <name type="common">Purple laver</name>
    <name type="synonym">Red alga</name>
    <dbReference type="NCBI Taxonomy" id="2786"/>
    <lineage>
        <taxon>Eukaryota</taxon>
        <taxon>Rhodophyta</taxon>
        <taxon>Bangiophyceae</taxon>
        <taxon>Bangiales</taxon>
        <taxon>Bangiaceae</taxon>
        <taxon>Porphyra</taxon>
    </lineage>
</organism>
<sequence length="188" mass="20071">MSTRAPTPTNHATGSPSYECTRTRPHTAAPGPDKVTARSKKIGLILGASTHARRSRTGNQPQQRRATNQVAANAHSKRRNGTTIAGRAPLPPHQPPHRCATRGRCHHPLAAWPSRWCTPTARSDRPLRPPATPTPTSASRPSRPAAPTTTTASPTTQGPRSRHRIRSTSRPSRADAGWSTASAPPPAC</sequence>
<feature type="region of interest" description="Disordered" evidence="1">
    <location>
        <begin position="1"/>
        <end position="103"/>
    </location>
</feature>
<evidence type="ECO:0000313" key="3">
    <source>
        <dbReference type="Proteomes" id="UP000218209"/>
    </source>
</evidence>
<protein>
    <submittedName>
        <fullName evidence="2">Uncharacterized protein</fullName>
    </submittedName>
</protein>
<proteinExistence type="predicted"/>
<dbReference type="AlphaFoldDB" id="A0A1X6PJA8"/>
<feature type="compositionally biased region" description="Polar residues" evidence="1">
    <location>
        <begin position="57"/>
        <end position="71"/>
    </location>
</feature>
<name>A0A1X6PJA8_PORUM</name>
<keyword evidence="3" id="KW-1185">Reference proteome</keyword>
<evidence type="ECO:0000313" key="2">
    <source>
        <dbReference type="EMBL" id="OSX80920.1"/>
    </source>
</evidence>